<name>A0A0U0WA48_MYCBE</name>
<keyword evidence="1" id="KW-0472">Membrane</keyword>
<gene>
    <name evidence="2" type="ORF">BN971_02770</name>
</gene>
<dbReference type="RefSeq" id="WP_085182491.1">
    <property type="nucleotide sequence ID" value="NZ_CSTD01000002.1"/>
</dbReference>
<evidence type="ECO:0000313" key="2">
    <source>
        <dbReference type="EMBL" id="CPR11484.1"/>
    </source>
</evidence>
<dbReference type="OrthoDB" id="9129225at2"/>
<dbReference type="Gene3D" id="1.20.1290.10">
    <property type="entry name" value="AhpD-like"/>
    <property type="match status" value="1"/>
</dbReference>
<dbReference type="PANTHER" id="PTHR34846:SF11">
    <property type="entry name" value="4-CARBOXYMUCONOLACTONE DECARBOXYLASE FAMILY PROTEIN (AFU_ORTHOLOGUE AFUA_6G11590)"/>
    <property type="match status" value="1"/>
</dbReference>
<proteinExistence type="predicted"/>
<keyword evidence="1" id="KW-0812">Transmembrane</keyword>
<dbReference type="EMBL" id="CSTD01000002">
    <property type="protein sequence ID" value="CPR11484.1"/>
    <property type="molecule type" value="Genomic_DNA"/>
</dbReference>
<dbReference type="SUPFAM" id="SSF69118">
    <property type="entry name" value="AhpD-like"/>
    <property type="match status" value="1"/>
</dbReference>
<dbReference type="InterPro" id="IPR029032">
    <property type="entry name" value="AhpD-like"/>
</dbReference>
<reference evidence="2 3" key="1">
    <citation type="submission" date="2015-03" db="EMBL/GenBank/DDBJ databases">
        <authorList>
            <person name="Murphy D."/>
        </authorList>
    </citation>
    <scope>NUCLEOTIDE SEQUENCE [LARGE SCALE GENOMIC DNA]</scope>
    <source>
        <strain evidence="2 3">DSM 44277</strain>
    </source>
</reference>
<accession>A0A0U0WA48</accession>
<dbReference type="PANTHER" id="PTHR34846">
    <property type="entry name" value="4-CARBOXYMUCONOLACTONE DECARBOXYLASE FAMILY PROTEIN (AFU_ORTHOLOGUE AFUA_6G11590)"/>
    <property type="match status" value="1"/>
</dbReference>
<keyword evidence="1" id="KW-1133">Transmembrane helix</keyword>
<feature type="transmembrane region" description="Helical" evidence="1">
    <location>
        <begin position="157"/>
        <end position="178"/>
    </location>
</feature>
<sequence>MTQASNFSTFGRFVETPVDQMDPDMKQAYDFTRELRGLVPGPHKIWLANPALSTTIVPIGAYFQRRSTLSKAEIEIATVLITAQWRSAYAAYEHEIIAERDGHLDPRTVEALVAGLPASFDDPREQVVYELASALVTTRVVPTGLYRRARDLLGDAGIVDVAVLLGWFTMVCLTLGAFDVPANAEGLDQ</sequence>
<evidence type="ECO:0000256" key="1">
    <source>
        <dbReference type="SAM" id="Phobius"/>
    </source>
</evidence>
<dbReference type="AlphaFoldDB" id="A0A0U0WA48"/>
<protein>
    <submittedName>
        <fullName evidence="2">Carboxymuconolactone decarboxylase</fullName>
    </submittedName>
</protein>
<evidence type="ECO:0000313" key="3">
    <source>
        <dbReference type="Proteomes" id="UP000198875"/>
    </source>
</evidence>
<organism evidence="2 3">
    <name type="scientific">Mycobacterium bohemicum DSM 44277</name>
    <dbReference type="NCBI Taxonomy" id="1236609"/>
    <lineage>
        <taxon>Bacteria</taxon>
        <taxon>Bacillati</taxon>
        <taxon>Actinomycetota</taxon>
        <taxon>Actinomycetes</taxon>
        <taxon>Mycobacteriales</taxon>
        <taxon>Mycobacteriaceae</taxon>
        <taxon>Mycobacterium</taxon>
    </lineage>
</organism>
<dbReference type="Proteomes" id="UP000198875">
    <property type="component" value="Unassembled WGS sequence"/>
</dbReference>